<proteinExistence type="predicted"/>
<feature type="chain" id="PRO_5001906513" evidence="1">
    <location>
        <begin position="34"/>
        <end position="173"/>
    </location>
</feature>
<reference evidence="2" key="1">
    <citation type="journal article" date="2012" name="Nat. Genet.">
        <title>Whole-genome sequence of Schistosoma haematobium.</title>
        <authorList>
            <person name="Young N.D."/>
            <person name="Jex A.R."/>
            <person name="Li B."/>
            <person name="Liu S."/>
            <person name="Yang L."/>
            <person name="Xiong Z."/>
            <person name="Li Y."/>
            <person name="Cantacessi C."/>
            <person name="Hall R.S."/>
            <person name="Xu X."/>
            <person name="Chen F."/>
            <person name="Wu X."/>
            <person name="Zerlotini A."/>
            <person name="Oliveira G."/>
            <person name="Hofmann A."/>
            <person name="Zhang G."/>
            <person name="Fang X."/>
            <person name="Kang Y."/>
            <person name="Campbell B.E."/>
            <person name="Loukas A."/>
            <person name="Ranganathan S."/>
            <person name="Rollinson D."/>
            <person name="Rinaldi G."/>
            <person name="Brindley P.J."/>
            <person name="Yang H."/>
            <person name="Wang J."/>
            <person name="Wang J."/>
            <person name="Gasser R.B."/>
        </authorList>
    </citation>
    <scope>NUCLEOTIDE SEQUENCE [LARGE SCALE GENOMIC DNA]</scope>
</reference>
<dbReference type="EMBL" id="KL251685">
    <property type="protein sequence ID" value="KGB41017.1"/>
    <property type="molecule type" value="Genomic_DNA"/>
</dbReference>
<gene>
    <name evidence="2" type="ORF">MS3_09514</name>
</gene>
<dbReference type="AlphaFoldDB" id="A0A095A2E6"/>
<organism evidence="2">
    <name type="scientific">Schistosoma haematobium</name>
    <name type="common">Blood fluke</name>
    <dbReference type="NCBI Taxonomy" id="6185"/>
    <lineage>
        <taxon>Eukaryota</taxon>
        <taxon>Metazoa</taxon>
        <taxon>Spiralia</taxon>
        <taxon>Lophotrochozoa</taxon>
        <taxon>Platyhelminthes</taxon>
        <taxon>Trematoda</taxon>
        <taxon>Digenea</taxon>
        <taxon>Strigeidida</taxon>
        <taxon>Schistosomatoidea</taxon>
        <taxon>Schistosomatidae</taxon>
        <taxon>Schistosoma</taxon>
    </lineage>
</organism>
<protein>
    <submittedName>
        <fullName evidence="2">Uncharacterized protein</fullName>
    </submittedName>
</protein>
<keyword evidence="1" id="KW-0732">Signal</keyword>
<sequence length="173" mass="20345">MNMHCNHLLSKLKYTSLFSLLISVIVLSKFCDCQDICENRELATYENVISENGSYKYVSIQSDSNAHTQSHHYYYSRKISQYQTYPIVSDNFKKFSTNQDVEAKFSLKYYGINVTRFEIHRGGYIRIFGEKYIGYIFNNVYGDLLPENEMVENNDFIAVKWYYEIRVGGTNPH</sequence>
<name>A0A095A2E6_SCHHA</name>
<evidence type="ECO:0000313" key="2">
    <source>
        <dbReference type="EMBL" id="KGB41017.1"/>
    </source>
</evidence>
<accession>A0A095A2E6</accession>
<evidence type="ECO:0000256" key="1">
    <source>
        <dbReference type="SAM" id="SignalP"/>
    </source>
</evidence>
<feature type="signal peptide" evidence="1">
    <location>
        <begin position="1"/>
        <end position="33"/>
    </location>
</feature>